<sequence>MKRIAYQNGATISGWSTSSCIHCVTFLWVFPSLP</sequence>
<dbReference type="AlphaFoldDB" id="A0A0A9A0H8"/>
<keyword evidence="1" id="KW-0812">Transmembrane</keyword>
<evidence type="ECO:0000256" key="1">
    <source>
        <dbReference type="SAM" id="Phobius"/>
    </source>
</evidence>
<keyword evidence="1" id="KW-0472">Membrane</keyword>
<feature type="transmembrane region" description="Helical" evidence="1">
    <location>
        <begin position="12"/>
        <end position="30"/>
    </location>
</feature>
<name>A0A0A9A0H8_ARUDO</name>
<proteinExistence type="predicted"/>
<dbReference type="EMBL" id="GBRH01253314">
    <property type="protein sequence ID" value="JAD44581.1"/>
    <property type="molecule type" value="Transcribed_RNA"/>
</dbReference>
<accession>A0A0A9A0H8</accession>
<dbReference type="PROSITE" id="PS51257">
    <property type="entry name" value="PROKAR_LIPOPROTEIN"/>
    <property type="match status" value="1"/>
</dbReference>
<evidence type="ECO:0000313" key="2">
    <source>
        <dbReference type="EMBL" id="JAD44581.1"/>
    </source>
</evidence>
<keyword evidence="1" id="KW-1133">Transmembrane helix</keyword>
<protein>
    <submittedName>
        <fullName evidence="2">Similar to Os07g0681600</fullName>
    </submittedName>
</protein>
<reference evidence="2" key="2">
    <citation type="journal article" date="2015" name="Data Brief">
        <title>Shoot transcriptome of the giant reed, Arundo donax.</title>
        <authorList>
            <person name="Barrero R.A."/>
            <person name="Guerrero F.D."/>
            <person name="Moolhuijzen P."/>
            <person name="Goolsby J.A."/>
            <person name="Tidwell J."/>
            <person name="Bellgard S.E."/>
            <person name="Bellgard M.I."/>
        </authorList>
    </citation>
    <scope>NUCLEOTIDE SEQUENCE</scope>
    <source>
        <tissue evidence="2">Shoot tissue taken approximately 20 cm above the soil surface</tissue>
    </source>
</reference>
<reference evidence="2" key="1">
    <citation type="submission" date="2014-09" db="EMBL/GenBank/DDBJ databases">
        <authorList>
            <person name="Magalhaes I.L.F."/>
            <person name="Oliveira U."/>
            <person name="Santos F.R."/>
            <person name="Vidigal T.H.D.A."/>
            <person name="Brescovit A.D."/>
            <person name="Santos A.J."/>
        </authorList>
    </citation>
    <scope>NUCLEOTIDE SEQUENCE</scope>
    <source>
        <tissue evidence="2">Shoot tissue taken approximately 20 cm above the soil surface</tissue>
    </source>
</reference>
<organism evidence="2">
    <name type="scientific">Arundo donax</name>
    <name type="common">Giant reed</name>
    <name type="synonym">Donax arundinaceus</name>
    <dbReference type="NCBI Taxonomy" id="35708"/>
    <lineage>
        <taxon>Eukaryota</taxon>
        <taxon>Viridiplantae</taxon>
        <taxon>Streptophyta</taxon>
        <taxon>Embryophyta</taxon>
        <taxon>Tracheophyta</taxon>
        <taxon>Spermatophyta</taxon>
        <taxon>Magnoliopsida</taxon>
        <taxon>Liliopsida</taxon>
        <taxon>Poales</taxon>
        <taxon>Poaceae</taxon>
        <taxon>PACMAD clade</taxon>
        <taxon>Arundinoideae</taxon>
        <taxon>Arundineae</taxon>
        <taxon>Arundo</taxon>
    </lineage>
</organism>